<evidence type="ECO:0000313" key="5">
    <source>
        <dbReference type="Proteomes" id="UP000008084"/>
    </source>
</evidence>
<dbReference type="InterPro" id="IPR003346">
    <property type="entry name" value="Transposase_20"/>
</dbReference>
<feature type="domain" description="Transposase IS110-like N-terminal" evidence="1">
    <location>
        <begin position="16"/>
        <end position="156"/>
    </location>
</feature>
<dbReference type="PATRIC" id="fig|930944.6.peg.1724"/>
<evidence type="ECO:0000259" key="1">
    <source>
        <dbReference type="Pfam" id="PF01548"/>
    </source>
</evidence>
<dbReference type="AlphaFoldDB" id="A0A0G2PMX4"/>
<dbReference type="Pfam" id="PF02371">
    <property type="entry name" value="Transposase_20"/>
    <property type="match status" value="1"/>
</dbReference>
<dbReference type="InterPro" id="IPR002525">
    <property type="entry name" value="Transp_IS110-like_N"/>
</dbReference>
<reference evidence="4 5" key="1">
    <citation type="journal article" date="2011" name="J. Bacteriol.">
        <title>Complete genome sequence of Yersinia enterocolitica subsp. palearctica serogroup O:3.</title>
        <authorList>
            <person name="Batzilla J."/>
            <person name="Hoper D."/>
            <person name="Antonenka U."/>
            <person name="Heesemann J."/>
            <person name="Rakin A."/>
        </authorList>
    </citation>
    <scope>NUCLEOTIDE SEQUENCE [LARGE SCALE GENOMIC DNA]</scope>
    <source>
        <strain evidence="5">DSM 13030 / CIP 106945 / Y11</strain>
        <strain evidence="4">Y11</strain>
    </source>
</reference>
<dbReference type="GO" id="GO:0006313">
    <property type="term" value="P:DNA transposition"/>
    <property type="evidence" value="ECO:0007669"/>
    <property type="project" value="InterPro"/>
</dbReference>
<dbReference type="KEGG" id="yey:Y11_17351"/>
<evidence type="ECO:0000313" key="3">
    <source>
        <dbReference type="EMBL" id="CBY26446.1"/>
    </source>
</evidence>
<protein>
    <submittedName>
        <fullName evidence="4">Transposase</fullName>
    </submittedName>
</protein>
<dbReference type="InterPro" id="IPR047650">
    <property type="entry name" value="Transpos_IS110"/>
</dbReference>
<dbReference type="Pfam" id="PF01548">
    <property type="entry name" value="DEDD_Tnp_IS110"/>
    <property type="match status" value="1"/>
</dbReference>
<dbReference type="HOGENOM" id="CLU_036902_3_1_6"/>
<dbReference type="PANTHER" id="PTHR33055:SF3">
    <property type="entry name" value="PUTATIVE TRANSPOSASE FOR IS117-RELATED"/>
    <property type="match status" value="1"/>
</dbReference>
<dbReference type="Proteomes" id="UP000008084">
    <property type="component" value="Chromosome"/>
</dbReference>
<dbReference type="NCBIfam" id="NF033542">
    <property type="entry name" value="transpos_IS110"/>
    <property type="match status" value="1"/>
</dbReference>
<dbReference type="GO" id="GO:0004803">
    <property type="term" value="F:transposase activity"/>
    <property type="evidence" value="ECO:0007669"/>
    <property type="project" value="InterPro"/>
</dbReference>
<evidence type="ECO:0000313" key="4">
    <source>
        <dbReference type="EMBL" id="CBY27777.1"/>
    </source>
</evidence>
<feature type="domain" description="Transposase IS116/IS110/IS902 C-terminal" evidence="2">
    <location>
        <begin position="221"/>
        <end position="298"/>
    </location>
</feature>
<dbReference type="EMBL" id="FR729477">
    <property type="protein sequence ID" value="CBY27777.1"/>
    <property type="molecule type" value="Genomic_DNA"/>
</dbReference>
<organism evidence="4 5">
    <name type="scientific">Yersinia enterocolitica subsp. palearctica serotype O:3 (strain DSM 13030 / CIP 106945 / Y11)</name>
    <dbReference type="NCBI Taxonomy" id="930944"/>
    <lineage>
        <taxon>Bacteria</taxon>
        <taxon>Pseudomonadati</taxon>
        <taxon>Pseudomonadota</taxon>
        <taxon>Gammaproteobacteria</taxon>
        <taxon>Enterobacterales</taxon>
        <taxon>Yersiniaceae</taxon>
        <taxon>Yersinia</taxon>
    </lineage>
</organism>
<proteinExistence type="predicted"/>
<dbReference type="EMBL" id="FR729477">
    <property type="protein sequence ID" value="CBY26446.1"/>
    <property type="molecule type" value="Genomic_DNA"/>
</dbReference>
<accession>A0A0G2PMX4</accession>
<evidence type="ECO:0000259" key="2">
    <source>
        <dbReference type="Pfam" id="PF02371"/>
    </source>
</evidence>
<sequence>MLKLRRRSVHMKVSTLGIDLAKNVFQLHGVGCNGQTVLKKKLTRDKFLPFLMQLEPCLIGMEACASSHHFARVLRQYGHEVKLIPPQYVKPYVKTNKTDAADAEAICEAVARPNMRFVQIKTAEQQAILVLHTERNILIRERTACANSMRAILAEFGIIMPRTLSQLYKKIPEILEEYDNELSPFVRCSVARQLEHLQGVEDQITLTEQELSRWAKTQPACQRVMKVPGVGLMTATYLVASVGNGQQFHSAKQFAAWLGLVPREFSSGGKQRLGRISKRGDRYFRYLLVHGARAVAAVIERHKDNMPWLYRLLNKKAYNVAVVAQANKTARILWSMLVHHTEYRTLSVV</sequence>
<dbReference type="KEGG" id="yey:Y11_04041"/>
<gene>
    <name evidence="3" type="ordered locus">Y11_04041</name>
    <name evidence="4" type="ordered locus">Y11_17351</name>
</gene>
<dbReference type="GO" id="GO:0003677">
    <property type="term" value="F:DNA binding"/>
    <property type="evidence" value="ECO:0007669"/>
    <property type="project" value="InterPro"/>
</dbReference>
<dbReference type="PANTHER" id="PTHR33055">
    <property type="entry name" value="TRANSPOSASE FOR INSERTION SEQUENCE ELEMENT IS1111A"/>
    <property type="match status" value="1"/>
</dbReference>
<name>A0A0G2PMX4_YERE1</name>